<reference evidence="2 3" key="1">
    <citation type="submission" date="2024-04" db="EMBL/GenBank/DDBJ databases">
        <title>Tritrichomonas musculus Genome.</title>
        <authorList>
            <person name="Alves-Ferreira E."/>
            <person name="Grigg M."/>
            <person name="Lorenzi H."/>
            <person name="Galac M."/>
        </authorList>
    </citation>
    <scope>NUCLEOTIDE SEQUENCE [LARGE SCALE GENOMIC DNA]</scope>
    <source>
        <strain evidence="2 3">EAF2021</strain>
    </source>
</reference>
<dbReference type="SUPFAM" id="SSF56112">
    <property type="entry name" value="Protein kinase-like (PK-like)"/>
    <property type="match status" value="1"/>
</dbReference>
<feature type="compositionally biased region" description="Basic and acidic residues" evidence="1">
    <location>
        <begin position="109"/>
        <end position="120"/>
    </location>
</feature>
<evidence type="ECO:0000313" key="2">
    <source>
        <dbReference type="EMBL" id="KAK8880747.1"/>
    </source>
</evidence>
<proteinExistence type="predicted"/>
<feature type="region of interest" description="Disordered" evidence="1">
    <location>
        <begin position="109"/>
        <end position="129"/>
    </location>
</feature>
<evidence type="ECO:0000256" key="1">
    <source>
        <dbReference type="SAM" id="MobiDB-lite"/>
    </source>
</evidence>
<name>A0ABR2JPE4_9EUKA</name>
<evidence type="ECO:0008006" key="4">
    <source>
        <dbReference type="Google" id="ProtNLM"/>
    </source>
</evidence>
<sequence>MYNICTKVTHNAQRPEFKFPVPDCNYQLITRFWAQDPDERPTFDEIVEELKTNDEFITDSVDKDEFLDFVDLIDNYKTTFDPSKKFKKITFSKEPQKVVEEVLPRKEEMQKREKIVEQKPKPKPKQIPVIYSTTSSSDYSFDFSSNLSSYDDNIDNNVESDSESDFDQLPFNDVHIDPSATSIGQSFQNNKII</sequence>
<comment type="caution">
    <text evidence="2">The sequence shown here is derived from an EMBL/GenBank/DDBJ whole genome shotgun (WGS) entry which is preliminary data.</text>
</comment>
<dbReference type="Proteomes" id="UP001470230">
    <property type="component" value="Unassembled WGS sequence"/>
</dbReference>
<evidence type="ECO:0000313" key="3">
    <source>
        <dbReference type="Proteomes" id="UP001470230"/>
    </source>
</evidence>
<dbReference type="Gene3D" id="1.10.510.10">
    <property type="entry name" value="Transferase(Phosphotransferase) domain 1"/>
    <property type="match status" value="1"/>
</dbReference>
<keyword evidence="3" id="KW-1185">Reference proteome</keyword>
<dbReference type="InterPro" id="IPR011009">
    <property type="entry name" value="Kinase-like_dom_sf"/>
</dbReference>
<organism evidence="2 3">
    <name type="scientific">Tritrichomonas musculus</name>
    <dbReference type="NCBI Taxonomy" id="1915356"/>
    <lineage>
        <taxon>Eukaryota</taxon>
        <taxon>Metamonada</taxon>
        <taxon>Parabasalia</taxon>
        <taxon>Tritrichomonadida</taxon>
        <taxon>Tritrichomonadidae</taxon>
        <taxon>Tritrichomonas</taxon>
    </lineage>
</organism>
<gene>
    <name evidence="2" type="ORF">M9Y10_003434</name>
</gene>
<accession>A0ABR2JPE4</accession>
<protein>
    <recommendedName>
        <fullName evidence="4">Serine-threonine/tyrosine-protein kinase catalytic domain-containing protein</fullName>
    </recommendedName>
</protein>
<dbReference type="EMBL" id="JAPFFF010000010">
    <property type="protein sequence ID" value="KAK8880747.1"/>
    <property type="molecule type" value="Genomic_DNA"/>
</dbReference>